<reference evidence="2 3" key="1">
    <citation type="submission" date="2019-06" db="EMBL/GenBank/DDBJ databases">
        <title>Draft genome sequence of the filamentous fungus Phialemoniopsis curvata isolated from diesel fuel.</title>
        <authorList>
            <person name="Varaljay V.A."/>
            <person name="Lyon W.J."/>
            <person name="Crouch A.L."/>
            <person name="Drake C.E."/>
            <person name="Hollomon J.M."/>
            <person name="Nadeau L.J."/>
            <person name="Nunn H.S."/>
            <person name="Stevenson B.S."/>
            <person name="Bojanowski C.L."/>
            <person name="Crookes-Goodson W.J."/>
        </authorList>
    </citation>
    <scope>NUCLEOTIDE SEQUENCE [LARGE SCALE GENOMIC DNA]</scope>
    <source>
        <strain evidence="2 3">D216</strain>
    </source>
</reference>
<feature type="compositionally biased region" description="Low complexity" evidence="1">
    <location>
        <begin position="59"/>
        <end position="70"/>
    </location>
</feature>
<keyword evidence="3" id="KW-1185">Reference proteome</keyword>
<evidence type="ECO:0000313" key="3">
    <source>
        <dbReference type="Proteomes" id="UP000319257"/>
    </source>
</evidence>
<dbReference type="EMBL" id="SKBQ01000014">
    <property type="protein sequence ID" value="TPX17169.1"/>
    <property type="molecule type" value="Genomic_DNA"/>
</dbReference>
<dbReference type="InParanoid" id="A0A507BIE2"/>
<proteinExistence type="predicted"/>
<feature type="compositionally biased region" description="Basic and acidic residues" evidence="1">
    <location>
        <begin position="1"/>
        <end position="10"/>
    </location>
</feature>
<gene>
    <name evidence="2" type="ORF">E0L32_003287</name>
</gene>
<evidence type="ECO:0000256" key="1">
    <source>
        <dbReference type="SAM" id="MobiDB-lite"/>
    </source>
</evidence>
<evidence type="ECO:0000313" key="2">
    <source>
        <dbReference type="EMBL" id="TPX17169.1"/>
    </source>
</evidence>
<name>A0A507BIE2_9PEZI</name>
<protein>
    <submittedName>
        <fullName evidence="2">Uncharacterized protein</fullName>
    </submittedName>
</protein>
<feature type="region of interest" description="Disordered" evidence="1">
    <location>
        <begin position="1"/>
        <end position="76"/>
    </location>
</feature>
<feature type="compositionally biased region" description="Polar residues" evidence="1">
    <location>
        <begin position="12"/>
        <end position="21"/>
    </location>
</feature>
<feature type="compositionally biased region" description="Pro residues" evidence="1">
    <location>
        <begin position="134"/>
        <end position="146"/>
    </location>
</feature>
<comment type="caution">
    <text evidence="2">The sequence shown here is derived from an EMBL/GenBank/DDBJ whole genome shotgun (WGS) entry which is preliminary data.</text>
</comment>
<dbReference type="AlphaFoldDB" id="A0A507BIE2"/>
<feature type="compositionally biased region" description="Low complexity" evidence="1">
    <location>
        <begin position="37"/>
        <end position="52"/>
    </location>
</feature>
<feature type="compositionally biased region" description="Basic and acidic residues" evidence="1">
    <location>
        <begin position="180"/>
        <end position="193"/>
    </location>
</feature>
<dbReference type="RefSeq" id="XP_030998880.1">
    <property type="nucleotide sequence ID" value="XM_031137570.1"/>
</dbReference>
<dbReference type="GeneID" id="41970734"/>
<dbReference type="Proteomes" id="UP000319257">
    <property type="component" value="Unassembled WGS sequence"/>
</dbReference>
<accession>A0A507BIE2</accession>
<sequence>MGNAQSDRRQHYPNQQPQTTVGYDGDKDDRGHYRHAQQQPQPQQSPLPRQQPGYNLAPQVVQQQHQQHGGCYRSKGERRLDKALYKAERRVEKAEYKAGRRIERAEHRAERRAAKCCGGHSRRCRHDGQFVVSSPPPVAMGPPPARAPVYPQQQDSFTRREVPSAAEAQASGVMPPAYEEVARDEKSRTAFTH</sequence>
<feature type="region of interest" description="Disordered" evidence="1">
    <location>
        <begin position="118"/>
        <end position="193"/>
    </location>
</feature>
<organism evidence="2 3">
    <name type="scientific">Thyridium curvatum</name>
    <dbReference type="NCBI Taxonomy" id="1093900"/>
    <lineage>
        <taxon>Eukaryota</taxon>
        <taxon>Fungi</taxon>
        <taxon>Dikarya</taxon>
        <taxon>Ascomycota</taxon>
        <taxon>Pezizomycotina</taxon>
        <taxon>Sordariomycetes</taxon>
        <taxon>Sordariomycetidae</taxon>
        <taxon>Thyridiales</taxon>
        <taxon>Thyridiaceae</taxon>
        <taxon>Thyridium</taxon>
    </lineage>
</organism>